<name>A0ABQ9Y0U9_9EUKA</name>
<accession>A0ABQ9Y0U9</accession>
<proteinExistence type="predicted"/>
<evidence type="ECO:0000313" key="1">
    <source>
        <dbReference type="EMBL" id="KAK2957366.1"/>
    </source>
</evidence>
<gene>
    <name evidence="1" type="ORF">BLNAU_7744</name>
</gene>
<dbReference type="EMBL" id="JARBJD010000047">
    <property type="protein sequence ID" value="KAK2957366.1"/>
    <property type="molecule type" value="Genomic_DNA"/>
</dbReference>
<keyword evidence="2" id="KW-1185">Reference proteome</keyword>
<comment type="caution">
    <text evidence="1">The sequence shown here is derived from an EMBL/GenBank/DDBJ whole genome shotgun (WGS) entry which is preliminary data.</text>
</comment>
<reference evidence="1 2" key="1">
    <citation type="journal article" date="2022" name="bioRxiv">
        <title>Genomics of Preaxostyla Flagellates Illuminates Evolutionary Transitions and the Path Towards Mitochondrial Loss.</title>
        <authorList>
            <person name="Novak L.V.F."/>
            <person name="Treitli S.C."/>
            <person name="Pyrih J."/>
            <person name="Halakuc P."/>
            <person name="Pipaliya S.V."/>
            <person name="Vacek V."/>
            <person name="Brzon O."/>
            <person name="Soukal P."/>
            <person name="Eme L."/>
            <person name="Dacks J.B."/>
            <person name="Karnkowska A."/>
            <person name="Elias M."/>
            <person name="Hampl V."/>
        </authorList>
    </citation>
    <scope>NUCLEOTIDE SEQUENCE [LARGE SCALE GENOMIC DNA]</scope>
    <source>
        <strain evidence="1">NAU3</strain>
        <tissue evidence="1">Gut</tissue>
    </source>
</reference>
<evidence type="ECO:0000313" key="2">
    <source>
        <dbReference type="Proteomes" id="UP001281761"/>
    </source>
</evidence>
<sequence>MVGPDTGGTQASERIDVLTLTPQISATCKVLGSLSHLFGCAVFWEDKLHETVLDCGMLRLFGDYFSFFLESLECEDHLKRLNPAVELSWMDSRTTVKDDTTRVVRSCVDGIAEAFEQSNDQNERIFTAIYPQHQKPDETFFYVLSTLLALGVPNLTQLATSIVTKILKWGDTCVPTLLKSGLIEALFQGATTEDIGNECMEREIIKIAYRVLLKGRTKNCSEHCLPHMIDRDSAHRLHSLLAQSKFVETMENRSQKRTKEWTKELETLQYLCSEYEDLMTTSGIMSL</sequence>
<dbReference type="Proteomes" id="UP001281761">
    <property type="component" value="Unassembled WGS sequence"/>
</dbReference>
<protein>
    <submittedName>
        <fullName evidence="1">Uncharacterized protein</fullName>
    </submittedName>
</protein>
<organism evidence="1 2">
    <name type="scientific">Blattamonas nauphoetae</name>
    <dbReference type="NCBI Taxonomy" id="2049346"/>
    <lineage>
        <taxon>Eukaryota</taxon>
        <taxon>Metamonada</taxon>
        <taxon>Preaxostyla</taxon>
        <taxon>Oxymonadida</taxon>
        <taxon>Blattamonas</taxon>
    </lineage>
</organism>